<dbReference type="EC" id="3.1.3.16" evidence="1"/>
<feature type="compositionally biased region" description="Basic and acidic residues" evidence="2">
    <location>
        <begin position="526"/>
        <end position="547"/>
    </location>
</feature>
<dbReference type="InterPro" id="IPR004843">
    <property type="entry name" value="Calcineurin-like_PHP"/>
</dbReference>
<feature type="domain" description="Serine/threonine specific protein phosphatases" evidence="3">
    <location>
        <begin position="213"/>
        <end position="218"/>
    </location>
</feature>
<feature type="compositionally biased region" description="Basic and acidic residues" evidence="2">
    <location>
        <begin position="410"/>
        <end position="421"/>
    </location>
</feature>
<dbReference type="GO" id="GO:0005737">
    <property type="term" value="C:cytoplasm"/>
    <property type="evidence" value="ECO:0007669"/>
    <property type="project" value="TreeGrafter"/>
</dbReference>
<dbReference type="GO" id="GO:0005634">
    <property type="term" value="C:nucleus"/>
    <property type="evidence" value="ECO:0007669"/>
    <property type="project" value="TreeGrafter"/>
</dbReference>
<dbReference type="InterPro" id="IPR006186">
    <property type="entry name" value="Ser/Thr-sp_prot-phosphatase"/>
</dbReference>
<keyword evidence="1" id="KW-0378">Hydrolase</keyword>
<evidence type="ECO:0000313" key="5">
    <source>
        <dbReference type="WBParaSite" id="PgR006_g201_t04"/>
    </source>
</evidence>
<keyword evidence="4" id="KW-1185">Reference proteome</keyword>
<dbReference type="Gene3D" id="3.60.21.10">
    <property type="match status" value="1"/>
</dbReference>
<dbReference type="InterPro" id="IPR029052">
    <property type="entry name" value="Metallo-depent_PP-like"/>
</dbReference>
<dbReference type="Pfam" id="PF00149">
    <property type="entry name" value="Metallophos"/>
    <property type="match status" value="1"/>
</dbReference>
<sequence length="579" mass="65489">DEICENIQILQKKQPKERKKNEEFSSFYLEAFVVSGCVPAAAPLFGLANSAGMATVDQTQEFAKTPKIQRTETSDYGNLSVKGTQKTITADGTRKKPEIRRFLDQFITKLLLAPTEGMPNKLVLLELRELCLRCRELFLSENALLIINPPIYILGDLHGQFTDLVTMLSKLGMPPRCRYLFLGDYVDRGNWSLETVSLLMAYKLRYPHQIFMLRGNHETRAVNRVYGFFEECTKRFPERGEGTALWTLYQHVFNCLPLAALVGERIFAAHGGISEDLKCWRQFSRIRRPTDITDIGLINDLIWSDPCDACERYAESPRGVSQVFGKVAIDEFEDALNVDLIVRAHQVVMDGYEFFHNKRCLTIFSAPCYCGEMNNIAGILFVNAKLECSIFTYRSPNRAPEDDENQGNENLDKQPDGEVGRQKSGSKDNANMPANNGKGVRKEDVEAEKRLRAGSPIPHEKENAEDIEGIKPSKRDEKKGSLKSRDEKKDDAEENFDLKSTQQNSQNSHKKSNSNEGNSGKKMKKGSGDTKKDKVKIEEKEGAEAAKNKQQIQERNPKGIKEIIKAMTRSWKKSPNGKN</sequence>
<accession>A0A915AIQ4</accession>
<proteinExistence type="inferred from homology"/>
<reference evidence="5 6" key="1">
    <citation type="submission" date="2022-11" db="UniProtKB">
        <authorList>
            <consortium name="WormBaseParasite"/>
        </authorList>
    </citation>
    <scope>IDENTIFICATION</scope>
</reference>
<comment type="similarity">
    <text evidence="1">Belongs to the PPP phosphatase family.</text>
</comment>
<dbReference type="SUPFAM" id="SSF56300">
    <property type="entry name" value="Metallo-dependent phosphatases"/>
    <property type="match status" value="1"/>
</dbReference>
<dbReference type="InterPro" id="IPR050341">
    <property type="entry name" value="PP1_catalytic_subunit"/>
</dbReference>
<dbReference type="PROSITE" id="PS00125">
    <property type="entry name" value="SER_THR_PHOSPHATASE"/>
    <property type="match status" value="1"/>
</dbReference>
<comment type="catalytic activity">
    <reaction evidence="1">
        <text>O-phospho-L-threonyl-[protein] + H2O = L-threonyl-[protein] + phosphate</text>
        <dbReference type="Rhea" id="RHEA:47004"/>
        <dbReference type="Rhea" id="RHEA-COMP:11060"/>
        <dbReference type="Rhea" id="RHEA-COMP:11605"/>
        <dbReference type="ChEBI" id="CHEBI:15377"/>
        <dbReference type="ChEBI" id="CHEBI:30013"/>
        <dbReference type="ChEBI" id="CHEBI:43474"/>
        <dbReference type="ChEBI" id="CHEBI:61977"/>
        <dbReference type="EC" id="3.1.3.16"/>
    </reaction>
</comment>
<dbReference type="SMART" id="SM00156">
    <property type="entry name" value="PP2Ac"/>
    <property type="match status" value="1"/>
</dbReference>
<organism evidence="4 6">
    <name type="scientific">Parascaris univalens</name>
    <name type="common">Nematode worm</name>
    <dbReference type="NCBI Taxonomy" id="6257"/>
    <lineage>
        <taxon>Eukaryota</taxon>
        <taxon>Metazoa</taxon>
        <taxon>Ecdysozoa</taxon>
        <taxon>Nematoda</taxon>
        <taxon>Chromadorea</taxon>
        <taxon>Rhabditida</taxon>
        <taxon>Spirurina</taxon>
        <taxon>Ascaridomorpha</taxon>
        <taxon>Ascaridoidea</taxon>
        <taxon>Ascarididae</taxon>
        <taxon>Parascaris</taxon>
    </lineage>
</organism>
<evidence type="ECO:0000313" key="6">
    <source>
        <dbReference type="WBParaSite" id="PgR006_g201_t05"/>
    </source>
</evidence>
<dbReference type="AlphaFoldDB" id="A0A915AIQ4"/>
<dbReference type="PANTHER" id="PTHR11668">
    <property type="entry name" value="SERINE/THREONINE PROTEIN PHOSPHATASE"/>
    <property type="match status" value="1"/>
</dbReference>
<evidence type="ECO:0000313" key="4">
    <source>
        <dbReference type="Proteomes" id="UP000887569"/>
    </source>
</evidence>
<evidence type="ECO:0000256" key="1">
    <source>
        <dbReference type="RuleBase" id="RU004273"/>
    </source>
</evidence>
<feature type="compositionally biased region" description="Basic and acidic residues" evidence="2">
    <location>
        <begin position="458"/>
        <end position="491"/>
    </location>
</feature>
<dbReference type="PRINTS" id="PR00114">
    <property type="entry name" value="STPHPHTASE"/>
</dbReference>
<dbReference type="PANTHER" id="PTHR11668:SF477">
    <property type="entry name" value="SERINE_THREONINE-PROTEIN PHOSPHATASE"/>
    <property type="match status" value="1"/>
</dbReference>
<name>A0A915AIQ4_PARUN</name>
<evidence type="ECO:0000256" key="2">
    <source>
        <dbReference type="SAM" id="MobiDB-lite"/>
    </source>
</evidence>
<dbReference type="WBParaSite" id="PgR006_g201_t05">
    <property type="protein sequence ID" value="PgR006_g201_t05"/>
    <property type="gene ID" value="PgR006_g201"/>
</dbReference>
<feature type="compositionally biased region" description="Basic and acidic residues" evidence="2">
    <location>
        <begin position="440"/>
        <end position="451"/>
    </location>
</feature>
<dbReference type="WBParaSite" id="PgR006_g201_t04">
    <property type="protein sequence ID" value="PgR006_g201_t04"/>
    <property type="gene ID" value="PgR006_g201"/>
</dbReference>
<protein>
    <recommendedName>
        <fullName evidence="1">Serine/threonine-protein phosphatase</fullName>
        <ecNumber evidence="1">3.1.3.16</ecNumber>
    </recommendedName>
</protein>
<feature type="region of interest" description="Disordered" evidence="2">
    <location>
        <begin position="397"/>
        <end position="561"/>
    </location>
</feature>
<dbReference type="GO" id="GO:0004722">
    <property type="term" value="F:protein serine/threonine phosphatase activity"/>
    <property type="evidence" value="ECO:0007669"/>
    <property type="project" value="UniProtKB-EC"/>
</dbReference>
<dbReference type="Proteomes" id="UP000887569">
    <property type="component" value="Unplaced"/>
</dbReference>
<evidence type="ECO:0000259" key="3">
    <source>
        <dbReference type="PROSITE" id="PS00125"/>
    </source>
</evidence>